<evidence type="ECO:0000313" key="4">
    <source>
        <dbReference type="Proteomes" id="UP001355206"/>
    </source>
</evidence>
<keyword evidence="4" id="KW-1185">Reference proteome</keyword>
<protein>
    <recommendedName>
        <fullName evidence="5">Porin</fullName>
    </recommendedName>
</protein>
<dbReference type="RefSeq" id="WP_331304571.1">
    <property type="nucleotide sequence ID" value="NZ_MLCA01000017.1"/>
</dbReference>
<feature type="region of interest" description="Disordered" evidence="1">
    <location>
        <begin position="67"/>
        <end position="105"/>
    </location>
</feature>
<dbReference type="Proteomes" id="UP001355206">
    <property type="component" value="Unassembled WGS sequence"/>
</dbReference>
<feature type="chain" id="PRO_5046473371" description="Porin" evidence="2">
    <location>
        <begin position="22"/>
        <end position="105"/>
    </location>
</feature>
<gene>
    <name evidence="3" type="ORF">MOTC310_31065</name>
</gene>
<evidence type="ECO:0000256" key="2">
    <source>
        <dbReference type="SAM" id="SignalP"/>
    </source>
</evidence>
<reference evidence="3 4" key="1">
    <citation type="journal article" date="2012" name="Genet. Mol. Biol.">
        <title>Analysis of 16S rRNA and mxaF genes revealing insights into Methylobacterium niche-specific plant association.</title>
        <authorList>
            <person name="Dourado M.N."/>
            <person name="Andreote F.D."/>
            <person name="Dini-Andreote F."/>
            <person name="Conti R."/>
            <person name="Araujo J.M."/>
            <person name="Araujo W.L."/>
        </authorList>
    </citation>
    <scope>NUCLEOTIDE SEQUENCE [LARGE SCALE GENOMIC DNA]</scope>
    <source>
        <strain evidence="3 4">TC3-10</strain>
    </source>
</reference>
<feature type="signal peptide" evidence="2">
    <location>
        <begin position="1"/>
        <end position="21"/>
    </location>
</feature>
<organism evidence="3 4">
    <name type="scientific">Methylobacterium oryzae</name>
    <dbReference type="NCBI Taxonomy" id="334852"/>
    <lineage>
        <taxon>Bacteria</taxon>
        <taxon>Pseudomonadati</taxon>
        <taxon>Pseudomonadota</taxon>
        <taxon>Alphaproteobacteria</taxon>
        <taxon>Hyphomicrobiales</taxon>
        <taxon>Methylobacteriaceae</taxon>
        <taxon>Methylobacterium</taxon>
    </lineage>
</organism>
<keyword evidence="2" id="KW-0732">Signal</keyword>
<evidence type="ECO:0000256" key="1">
    <source>
        <dbReference type="SAM" id="MobiDB-lite"/>
    </source>
</evidence>
<name>A0ABU7TXE5_9HYPH</name>
<sequence>MRPSVLRIVLALAALAGPAAAQSLSAGTADPGCGGDAFSSAEVVENRPPRRGPLVATPDTLCADLAPQPGTPTTQIDIYPMITPQVGPGGGGIPYEGGSVRPYRP</sequence>
<comment type="caution">
    <text evidence="3">The sequence shown here is derived from an EMBL/GenBank/DDBJ whole genome shotgun (WGS) entry which is preliminary data.</text>
</comment>
<evidence type="ECO:0000313" key="3">
    <source>
        <dbReference type="EMBL" id="MEE7494619.1"/>
    </source>
</evidence>
<accession>A0ABU7TXE5</accession>
<dbReference type="EMBL" id="MLCA01000017">
    <property type="protein sequence ID" value="MEE7494619.1"/>
    <property type="molecule type" value="Genomic_DNA"/>
</dbReference>
<proteinExistence type="predicted"/>
<feature type="region of interest" description="Disordered" evidence="1">
    <location>
        <begin position="21"/>
        <end position="55"/>
    </location>
</feature>
<evidence type="ECO:0008006" key="5">
    <source>
        <dbReference type="Google" id="ProtNLM"/>
    </source>
</evidence>